<keyword evidence="3" id="KW-1185">Reference proteome</keyword>
<dbReference type="AlphaFoldDB" id="A0A9E7G4V9"/>
<dbReference type="InterPro" id="IPR016135">
    <property type="entry name" value="UBQ-conjugating_enzyme/RWD"/>
</dbReference>
<organism evidence="2 3">
    <name type="scientific">Musa troglodytarum</name>
    <name type="common">fe'i banana</name>
    <dbReference type="NCBI Taxonomy" id="320322"/>
    <lineage>
        <taxon>Eukaryota</taxon>
        <taxon>Viridiplantae</taxon>
        <taxon>Streptophyta</taxon>
        <taxon>Embryophyta</taxon>
        <taxon>Tracheophyta</taxon>
        <taxon>Spermatophyta</taxon>
        <taxon>Magnoliopsida</taxon>
        <taxon>Liliopsida</taxon>
        <taxon>Zingiberales</taxon>
        <taxon>Musaceae</taxon>
        <taxon>Musa</taxon>
    </lineage>
</organism>
<dbReference type="PROSITE" id="PS50127">
    <property type="entry name" value="UBC_2"/>
    <property type="match status" value="1"/>
</dbReference>
<accession>A0A9E7G4V9</accession>
<dbReference type="InterPro" id="IPR000608">
    <property type="entry name" value="UBC"/>
</dbReference>
<feature type="domain" description="UBC core" evidence="1">
    <location>
        <begin position="1"/>
        <end position="46"/>
    </location>
</feature>
<evidence type="ECO:0000313" key="3">
    <source>
        <dbReference type="Proteomes" id="UP001055439"/>
    </source>
</evidence>
<sequence>MFHRQATITGPADSPFLGGIFLVNIHFPPDYPFKPSKVTIFFLSVN</sequence>
<protein>
    <submittedName>
        <fullName evidence="2">Ubiquitin-conjugating enzyme</fullName>
    </submittedName>
</protein>
<dbReference type="Gene3D" id="3.10.110.10">
    <property type="entry name" value="Ubiquitin Conjugating Enzyme"/>
    <property type="match status" value="1"/>
</dbReference>
<gene>
    <name evidence="2" type="ORF">MUK42_20948</name>
</gene>
<dbReference type="OrthoDB" id="1431811at2759"/>
<evidence type="ECO:0000313" key="2">
    <source>
        <dbReference type="EMBL" id="URE06302.1"/>
    </source>
</evidence>
<name>A0A9E7G4V9_9LILI</name>
<dbReference type="SUPFAM" id="SSF54495">
    <property type="entry name" value="UBC-like"/>
    <property type="match status" value="1"/>
</dbReference>
<evidence type="ECO:0000259" key="1">
    <source>
        <dbReference type="PROSITE" id="PS50127"/>
    </source>
</evidence>
<proteinExistence type="predicted"/>
<dbReference type="Proteomes" id="UP001055439">
    <property type="component" value="Chromosome 5"/>
</dbReference>
<dbReference type="EMBL" id="CP097507">
    <property type="protein sequence ID" value="URE06302.1"/>
    <property type="molecule type" value="Genomic_DNA"/>
</dbReference>
<reference evidence="2" key="1">
    <citation type="submission" date="2022-05" db="EMBL/GenBank/DDBJ databases">
        <title>The Musa troglodytarum L. genome provides insights into the mechanism of non-climacteric behaviour and enrichment of carotenoids.</title>
        <authorList>
            <person name="Wang J."/>
        </authorList>
    </citation>
    <scope>NUCLEOTIDE SEQUENCE</scope>
    <source>
        <tissue evidence="2">Leaf</tissue>
    </source>
</reference>
<dbReference type="Pfam" id="PF00179">
    <property type="entry name" value="UQ_con"/>
    <property type="match status" value="1"/>
</dbReference>
<dbReference type="PANTHER" id="PTHR24068">
    <property type="entry name" value="UBIQUITIN-CONJUGATING ENZYME E2"/>
    <property type="match status" value="1"/>
</dbReference>